<dbReference type="GeneID" id="66980439"/>
<reference evidence="1" key="2">
    <citation type="submission" date="2021-02" db="EMBL/GenBank/DDBJ databases">
        <title>Aspergillus chevalieri M1 genome sequence.</title>
        <authorList>
            <person name="Kadooka C."/>
            <person name="Mori K."/>
            <person name="Futagami T."/>
        </authorList>
    </citation>
    <scope>NUCLEOTIDE SEQUENCE</scope>
    <source>
        <strain evidence="1">M1</strain>
    </source>
</reference>
<accession>A0A7R7VJX8</accession>
<name>A0A7R7VJX8_ASPCH</name>
<keyword evidence="2" id="KW-1185">Reference proteome</keyword>
<dbReference type="AlphaFoldDB" id="A0A7R7VJX8"/>
<dbReference type="KEGG" id="ache:ACHE_30067A"/>
<sequence length="136" mass="15370">MSPAPGQPLGVFADWQVLGKESWRAKDPPPRVQIRARIENTILGEKLITTVSGSETAEDMVKDKRELVRDLYDKFREAPQVHSLALPLAKDCFCSFFEYPQSWLLYTVAYVKFLSPGTDPDRVSGAVQRRLDETAL</sequence>
<organism evidence="1 2">
    <name type="scientific">Aspergillus chevalieri</name>
    <name type="common">Eurotium chevalieri</name>
    <dbReference type="NCBI Taxonomy" id="182096"/>
    <lineage>
        <taxon>Eukaryota</taxon>
        <taxon>Fungi</taxon>
        <taxon>Dikarya</taxon>
        <taxon>Ascomycota</taxon>
        <taxon>Pezizomycotina</taxon>
        <taxon>Eurotiomycetes</taxon>
        <taxon>Eurotiomycetidae</taxon>
        <taxon>Eurotiales</taxon>
        <taxon>Aspergillaceae</taxon>
        <taxon>Aspergillus</taxon>
        <taxon>Aspergillus subgen. Aspergillus</taxon>
    </lineage>
</organism>
<reference evidence="1" key="1">
    <citation type="submission" date="2021-01" db="EMBL/GenBank/DDBJ databases">
        <authorList>
            <consortium name="Aspergillus chevalieri M1 genome sequencing consortium"/>
            <person name="Kazuki M."/>
            <person name="Futagami T."/>
        </authorList>
    </citation>
    <scope>NUCLEOTIDE SEQUENCE</scope>
    <source>
        <strain evidence="1">M1</strain>
    </source>
</reference>
<dbReference type="RefSeq" id="XP_043134602.1">
    <property type="nucleotide sequence ID" value="XM_043276645.1"/>
</dbReference>
<dbReference type="Proteomes" id="UP000637239">
    <property type="component" value="Chromosome 3"/>
</dbReference>
<protein>
    <submittedName>
        <fullName evidence="1">Uncharacterized protein</fullName>
    </submittedName>
</protein>
<evidence type="ECO:0000313" key="1">
    <source>
        <dbReference type="EMBL" id="BCR86080.1"/>
    </source>
</evidence>
<evidence type="ECO:0000313" key="2">
    <source>
        <dbReference type="Proteomes" id="UP000637239"/>
    </source>
</evidence>
<proteinExistence type="predicted"/>
<gene>
    <name evidence="1" type="ORF">ACHE_30067A</name>
</gene>
<dbReference type="EMBL" id="AP024418">
    <property type="protein sequence ID" value="BCR86080.1"/>
    <property type="molecule type" value="Genomic_DNA"/>
</dbReference>